<sequence>MHDLAATNLSRSLGILKKAEKTKPRSPDLIGTIKIEEHTLKTLVDHYKESGSLTANLAGWVYADKQGKRITVELSPRYQKRATVQEFDLDDFLGESTLQ</sequence>
<proteinExistence type="predicted"/>
<keyword evidence="2" id="KW-0614">Plasmid</keyword>
<evidence type="ECO:0000313" key="1">
    <source>
        <dbReference type="EMBL" id="MBO1869171.1"/>
    </source>
</evidence>
<dbReference type="EMBL" id="CP086137">
    <property type="protein sequence ID" value="UEM17913.1"/>
    <property type="molecule type" value="Genomic_DNA"/>
</dbReference>
<dbReference type="RefSeq" id="WP_208089721.1">
    <property type="nucleotide sequence ID" value="NZ_CP086137.1"/>
</dbReference>
<accession>A0A939SA71</accession>
<evidence type="ECO:0000313" key="2">
    <source>
        <dbReference type="EMBL" id="UEM17913.1"/>
    </source>
</evidence>
<evidence type="ECO:0000313" key="3">
    <source>
        <dbReference type="Proteomes" id="UP000664702"/>
    </source>
</evidence>
<protein>
    <submittedName>
        <fullName evidence="1">Uncharacterized protein</fullName>
    </submittedName>
</protein>
<organism evidence="1">
    <name type="scientific">Bradyrhizobium barranii subsp. barranii</name>
    <dbReference type="NCBI Taxonomy" id="2823807"/>
    <lineage>
        <taxon>Bacteria</taxon>
        <taxon>Pseudomonadati</taxon>
        <taxon>Pseudomonadota</taxon>
        <taxon>Alphaproteobacteria</taxon>
        <taxon>Hyphomicrobiales</taxon>
        <taxon>Nitrobacteraceae</taxon>
        <taxon>Bradyrhizobium</taxon>
        <taxon>Bradyrhizobium barranii</taxon>
    </lineage>
</organism>
<dbReference type="KEGG" id="bban:J4G43_052820"/>
<reference evidence="1" key="1">
    <citation type="submission" date="2021-03" db="EMBL/GenBank/DDBJ databases">
        <title>Whole Genome Sequence of Bradyrhizobium sp. Strain 144S4.</title>
        <authorList>
            <person name="Bromfield E.S.P."/>
            <person name="Cloutier S."/>
        </authorList>
    </citation>
    <scope>NUCLEOTIDE SEQUENCE [LARGE SCALE GENOMIC DNA]</scope>
    <source>
        <strain evidence="1">144S4</strain>
    </source>
</reference>
<dbReference type="Proteomes" id="UP000664702">
    <property type="component" value="Plasmid pBb144S4a"/>
</dbReference>
<dbReference type="AlphaFoldDB" id="A0A939SA71"/>
<reference evidence="2 3" key="2">
    <citation type="journal article" date="2022" name="Int. J. Syst. Evol. Microbiol.">
        <title>Strains of Bradyrhizobium barranii sp. nov. associated with legumes native to Canada are symbionts of soybeans and belong to different subspecies (subsp. barranii subsp. nov. and subsp. apii subsp. nov.) and symbiovars (sv. glycinearum and sv. septentrionale).</title>
        <authorList>
            <person name="Bromfield E.S.P."/>
            <person name="Cloutier S."/>
            <person name="Wasai-Hara S."/>
            <person name="Minamisawa K."/>
        </authorList>
    </citation>
    <scope>NUCLEOTIDE SEQUENCE [LARGE SCALE GENOMIC DNA]</scope>
    <source>
        <strain evidence="3">144S4</strain>
        <plasmid evidence="2 3">pBb144S4a</plasmid>
    </source>
</reference>
<name>A0A939SA71_9BRAD</name>
<geneLocation type="plasmid" evidence="2 3">
    <name>pBb144S4a</name>
</geneLocation>
<dbReference type="EMBL" id="JAGEMI010000004">
    <property type="protein sequence ID" value="MBO1869171.1"/>
    <property type="molecule type" value="Genomic_DNA"/>
</dbReference>
<gene>
    <name evidence="2" type="ORF">J4G43_052820</name>
    <name evidence="1" type="ORF">J4G43_53230</name>
</gene>